<name>A0ABR0LUR7_9PEZI</name>
<dbReference type="InterPro" id="IPR011333">
    <property type="entry name" value="SKP1/BTB/POZ_sf"/>
</dbReference>
<dbReference type="SUPFAM" id="SSF54695">
    <property type="entry name" value="POZ domain"/>
    <property type="match status" value="1"/>
</dbReference>
<dbReference type="EMBL" id="JAVRRA010010102">
    <property type="protein sequence ID" value="KAK5242939.1"/>
    <property type="molecule type" value="Genomic_DNA"/>
</dbReference>
<dbReference type="InterPro" id="IPR000210">
    <property type="entry name" value="BTB/POZ_dom"/>
</dbReference>
<accession>A0ABR0LUR7</accession>
<reference evidence="2 3" key="1">
    <citation type="submission" date="2023-08" db="EMBL/GenBank/DDBJ databases">
        <title>Black Yeasts Isolated from many extreme environments.</title>
        <authorList>
            <person name="Coleine C."/>
            <person name="Stajich J.E."/>
            <person name="Selbmann L."/>
        </authorList>
    </citation>
    <scope>NUCLEOTIDE SEQUENCE [LARGE SCALE GENOMIC DNA]</scope>
    <source>
        <strain evidence="2 3">CCFEE 536</strain>
    </source>
</reference>
<dbReference type="PROSITE" id="PS50097">
    <property type="entry name" value="BTB"/>
    <property type="match status" value="1"/>
</dbReference>
<keyword evidence="3" id="KW-1185">Reference proteome</keyword>
<organism evidence="2 3">
    <name type="scientific">Cryomyces antarcticus</name>
    <dbReference type="NCBI Taxonomy" id="329879"/>
    <lineage>
        <taxon>Eukaryota</taxon>
        <taxon>Fungi</taxon>
        <taxon>Dikarya</taxon>
        <taxon>Ascomycota</taxon>
        <taxon>Pezizomycotina</taxon>
        <taxon>Dothideomycetes</taxon>
        <taxon>Dothideomycetes incertae sedis</taxon>
        <taxon>Cryomyces</taxon>
    </lineage>
</organism>
<evidence type="ECO:0000313" key="2">
    <source>
        <dbReference type="EMBL" id="KAK5242939.1"/>
    </source>
</evidence>
<dbReference type="SMART" id="SM00225">
    <property type="entry name" value="BTB"/>
    <property type="match status" value="1"/>
</dbReference>
<feature type="domain" description="BTB" evidence="1">
    <location>
        <begin position="9"/>
        <end position="79"/>
    </location>
</feature>
<comment type="caution">
    <text evidence="2">The sequence shown here is derived from an EMBL/GenBank/DDBJ whole genome shotgun (WGS) entry which is preliminary data.</text>
</comment>
<dbReference type="Gene3D" id="3.30.710.10">
    <property type="entry name" value="Potassium Channel Kv1.1, Chain A"/>
    <property type="match status" value="1"/>
</dbReference>
<dbReference type="Pfam" id="PF00651">
    <property type="entry name" value="BTB"/>
    <property type="match status" value="1"/>
</dbReference>
<feature type="non-terminal residue" evidence="2">
    <location>
        <position position="1"/>
    </location>
</feature>
<sequence>SADGVSIPADARTAIHAGLTKKKFDVHSALLASRSPYFKTLFSASTTPINAPIYFEDLDEFAFALFLRWLYGGKLMGPSDFHGLQHYLCLYVLAQRFEMETLQNLVMDLVRSYYRASNMTAPAYRLEYIYTSTRSACPMRTFLATTAAYRVLCEPPSAKHAAAEMSDSVKGVLAKGGELAVDFAAALARLHGNGLVDVRRGADCEWHVHVREGGKCNVRALEPYQNP</sequence>
<proteinExistence type="predicted"/>
<dbReference type="PANTHER" id="PTHR24413">
    <property type="entry name" value="SPECKLE-TYPE POZ PROTEIN"/>
    <property type="match status" value="1"/>
</dbReference>
<evidence type="ECO:0000313" key="3">
    <source>
        <dbReference type="Proteomes" id="UP001357485"/>
    </source>
</evidence>
<dbReference type="Proteomes" id="UP001357485">
    <property type="component" value="Unassembled WGS sequence"/>
</dbReference>
<protein>
    <recommendedName>
        <fullName evidence="1">BTB domain-containing protein</fullName>
    </recommendedName>
</protein>
<evidence type="ECO:0000259" key="1">
    <source>
        <dbReference type="PROSITE" id="PS50097"/>
    </source>
</evidence>
<gene>
    <name evidence="2" type="ORF">LTR16_008188</name>
</gene>
<dbReference type="CDD" id="cd18186">
    <property type="entry name" value="BTB_POZ_ZBTB_KLHL-like"/>
    <property type="match status" value="1"/>
</dbReference>